<dbReference type="PROSITE" id="PS50405">
    <property type="entry name" value="GST_CTER"/>
    <property type="match status" value="1"/>
</dbReference>
<dbReference type="PROSITE" id="PS01360">
    <property type="entry name" value="ZF_MYND_1"/>
    <property type="match status" value="1"/>
</dbReference>
<dbReference type="SUPFAM" id="SSF47616">
    <property type="entry name" value="GST C-terminal domain-like"/>
    <property type="match status" value="1"/>
</dbReference>
<evidence type="ECO:0000259" key="7">
    <source>
        <dbReference type="PROSITE" id="PS50865"/>
    </source>
</evidence>
<comment type="caution">
    <text evidence="8">The sequence shown here is derived from an EMBL/GenBank/DDBJ whole genome shotgun (WGS) entry which is preliminary data.</text>
</comment>
<dbReference type="InterPro" id="IPR004046">
    <property type="entry name" value="GST_C"/>
</dbReference>
<dbReference type="PROSITE" id="PS50865">
    <property type="entry name" value="ZF_MYND_2"/>
    <property type="match status" value="1"/>
</dbReference>
<keyword evidence="2 4" id="KW-0863">Zinc-finger</keyword>
<keyword evidence="9" id="KW-1185">Reference proteome</keyword>
<dbReference type="GO" id="GO:0006749">
    <property type="term" value="P:glutathione metabolic process"/>
    <property type="evidence" value="ECO:0007669"/>
    <property type="project" value="TreeGrafter"/>
</dbReference>
<name>A0A9P6K2B0_9FUNG</name>
<dbReference type="Pfam" id="PF01753">
    <property type="entry name" value="zf-MYND"/>
    <property type="match status" value="1"/>
</dbReference>
<dbReference type="Gene3D" id="6.10.140.2220">
    <property type="match status" value="1"/>
</dbReference>
<evidence type="ECO:0000259" key="5">
    <source>
        <dbReference type="PROSITE" id="PS50404"/>
    </source>
</evidence>
<evidence type="ECO:0000256" key="1">
    <source>
        <dbReference type="ARBA" id="ARBA00022723"/>
    </source>
</evidence>
<organism evidence="8 9">
    <name type="scientific">Mortierella hygrophila</name>
    <dbReference type="NCBI Taxonomy" id="979708"/>
    <lineage>
        <taxon>Eukaryota</taxon>
        <taxon>Fungi</taxon>
        <taxon>Fungi incertae sedis</taxon>
        <taxon>Mucoromycota</taxon>
        <taxon>Mortierellomycotina</taxon>
        <taxon>Mortierellomycetes</taxon>
        <taxon>Mortierellales</taxon>
        <taxon>Mortierellaceae</taxon>
        <taxon>Mortierella</taxon>
    </lineage>
</organism>
<dbReference type="Gene3D" id="3.40.30.10">
    <property type="entry name" value="Glutaredoxin"/>
    <property type="match status" value="1"/>
</dbReference>
<evidence type="ECO:0000313" key="8">
    <source>
        <dbReference type="EMBL" id="KAF9542969.1"/>
    </source>
</evidence>
<evidence type="ECO:0000256" key="3">
    <source>
        <dbReference type="ARBA" id="ARBA00022833"/>
    </source>
</evidence>
<dbReference type="InterPro" id="IPR040079">
    <property type="entry name" value="Glutathione_S-Trfase"/>
</dbReference>
<dbReference type="GO" id="GO:0004364">
    <property type="term" value="F:glutathione transferase activity"/>
    <property type="evidence" value="ECO:0007669"/>
    <property type="project" value="TreeGrafter"/>
</dbReference>
<dbReference type="InterPro" id="IPR036249">
    <property type="entry name" value="Thioredoxin-like_sf"/>
</dbReference>
<dbReference type="InterPro" id="IPR002893">
    <property type="entry name" value="Znf_MYND"/>
</dbReference>
<feature type="domain" description="GST N-terminal" evidence="5">
    <location>
        <begin position="6"/>
        <end position="88"/>
    </location>
</feature>
<evidence type="ECO:0000313" key="9">
    <source>
        <dbReference type="Proteomes" id="UP000723463"/>
    </source>
</evidence>
<dbReference type="Pfam" id="PF14497">
    <property type="entry name" value="GST_C_3"/>
    <property type="match status" value="1"/>
</dbReference>
<reference evidence="8" key="1">
    <citation type="journal article" date="2020" name="Fungal Divers.">
        <title>Resolving the Mortierellaceae phylogeny through synthesis of multi-gene phylogenetics and phylogenomics.</title>
        <authorList>
            <person name="Vandepol N."/>
            <person name="Liber J."/>
            <person name="Desiro A."/>
            <person name="Na H."/>
            <person name="Kennedy M."/>
            <person name="Barry K."/>
            <person name="Grigoriev I.V."/>
            <person name="Miller A.N."/>
            <person name="O'Donnell K."/>
            <person name="Stajich J.E."/>
            <person name="Bonito G."/>
        </authorList>
    </citation>
    <scope>NUCLEOTIDE SEQUENCE</scope>
    <source>
        <strain evidence="8">NRRL 2591</strain>
    </source>
</reference>
<keyword evidence="3" id="KW-0862">Zinc</keyword>
<evidence type="ECO:0000256" key="2">
    <source>
        <dbReference type="ARBA" id="ARBA00022771"/>
    </source>
</evidence>
<evidence type="ECO:0008006" key="10">
    <source>
        <dbReference type="Google" id="ProtNLM"/>
    </source>
</evidence>
<dbReference type="EMBL" id="JAAAXW010000125">
    <property type="protein sequence ID" value="KAF9542969.1"/>
    <property type="molecule type" value="Genomic_DNA"/>
</dbReference>
<dbReference type="AlphaFoldDB" id="A0A9P6K2B0"/>
<dbReference type="PANTHER" id="PTHR11571">
    <property type="entry name" value="GLUTATHIONE S-TRANSFERASE"/>
    <property type="match status" value="1"/>
</dbReference>
<dbReference type="Proteomes" id="UP000723463">
    <property type="component" value="Unassembled WGS sequence"/>
</dbReference>
<dbReference type="SUPFAM" id="SSF144232">
    <property type="entry name" value="HIT/MYND zinc finger-like"/>
    <property type="match status" value="1"/>
</dbReference>
<proteinExistence type="predicted"/>
<keyword evidence="1" id="KW-0479">Metal-binding</keyword>
<dbReference type="PANTHER" id="PTHR11571:SF150">
    <property type="entry name" value="GLUTATHIONE S-TRANSFERASE"/>
    <property type="match status" value="1"/>
</dbReference>
<dbReference type="GO" id="GO:0008270">
    <property type="term" value="F:zinc ion binding"/>
    <property type="evidence" value="ECO:0007669"/>
    <property type="project" value="UniProtKB-KW"/>
</dbReference>
<dbReference type="InterPro" id="IPR004045">
    <property type="entry name" value="Glutathione_S-Trfase_N"/>
</dbReference>
<feature type="domain" description="MYND-type" evidence="7">
    <location>
        <begin position="204"/>
        <end position="246"/>
    </location>
</feature>
<dbReference type="SFLD" id="SFLDS00019">
    <property type="entry name" value="Glutathione_Transferase_(cytos"/>
    <property type="match status" value="1"/>
</dbReference>
<evidence type="ECO:0000256" key="4">
    <source>
        <dbReference type="PROSITE-ProRule" id="PRU00134"/>
    </source>
</evidence>
<accession>A0A9P6K2B0</accession>
<dbReference type="InterPro" id="IPR036282">
    <property type="entry name" value="Glutathione-S-Trfase_C_sf"/>
</dbReference>
<dbReference type="PROSITE" id="PS50404">
    <property type="entry name" value="GST_NTER"/>
    <property type="match status" value="1"/>
</dbReference>
<dbReference type="InterPro" id="IPR050213">
    <property type="entry name" value="GST_superfamily"/>
</dbReference>
<dbReference type="Gene3D" id="1.20.1050.10">
    <property type="match status" value="1"/>
</dbReference>
<dbReference type="SUPFAM" id="SSF52833">
    <property type="entry name" value="Thioredoxin-like"/>
    <property type="match status" value="1"/>
</dbReference>
<protein>
    <recommendedName>
        <fullName evidence="10">MYND-type domain-containing protein</fullName>
    </recommendedName>
</protein>
<sequence>MTKQQSTFVVKYLTGNGRVGIIRPILHLKGAQYTNEIVTFEDVAAHRADYPFGHIPMLIETKPDGTKFELGESLAIEQYLAEKFDLLGSTPEENAIQKSIALNIYFEIYTHCFAGKIPIQEAVADPNSEFLSKALPQFLACHERWLNKNGNNGHYFGDKLTYPDLVLLHWCRMMQGLGVRLNENSPVKKLENTLKEMKEWKDKCAKCSKTAADVGAPLKVCSKCKSVRYCSRDCQKDHWKVHKKVCATNANTGATFTTSSARNEEEPLEVLIEKPFHRLNDRTWLHNRSEKDVQKLLIDIYRLRMDDTFKFDHMVENDSLYSGARDGTNGFKRFLSLVEGKAGLLPGDWSAEKKEAVIAFGQAEPEKLLFHKADKETIINRYGNAQMPMQMRLFGEQVYGRGVGGQAGAPIIQMQMQAESGALHSSTINLNRHI</sequence>
<gene>
    <name evidence="8" type="ORF">EC957_001405</name>
</gene>
<feature type="domain" description="GST C-terminal" evidence="6">
    <location>
        <begin position="90"/>
        <end position="227"/>
    </location>
</feature>
<dbReference type="InterPro" id="IPR010987">
    <property type="entry name" value="Glutathione-S-Trfase_C-like"/>
</dbReference>
<evidence type="ECO:0000259" key="6">
    <source>
        <dbReference type="PROSITE" id="PS50405"/>
    </source>
</evidence>